<dbReference type="PANTHER" id="PTHR31720">
    <property type="entry name" value="SERPENTINE RECEPTOR, CLASS Z-RELATED"/>
    <property type="match status" value="1"/>
</dbReference>
<keyword evidence="3" id="KW-1185">Reference proteome</keyword>
<evidence type="ECO:0008006" key="4">
    <source>
        <dbReference type="Google" id="ProtNLM"/>
    </source>
</evidence>
<name>A0A9P1IR30_9PELO</name>
<reference evidence="2" key="1">
    <citation type="submission" date="2022-11" db="EMBL/GenBank/DDBJ databases">
        <authorList>
            <person name="Kikuchi T."/>
        </authorList>
    </citation>
    <scope>NUCLEOTIDE SEQUENCE</scope>
    <source>
        <strain evidence="2">PS1010</strain>
    </source>
</reference>
<dbReference type="AlphaFoldDB" id="A0A9P1IR30"/>
<protein>
    <recommendedName>
        <fullName evidence="4">Serpentine receptor class gamma</fullName>
    </recommendedName>
</protein>
<proteinExistence type="predicted"/>
<evidence type="ECO:0000313" key="2">
    <source>
        <dbReference type="EMBL" id="CAI5450485.1"/>
    </source>
</evidence>
<keyword evidence="1" id="KW-0812">Transmembrane</keyword>
<organism evidence="2 3">
    <name type="scientific">Caenorhabditis angaria</name>
    <dbReference type="NCBI Taxonomy" id="860376"/>
    <lineage>
        <taxon>Eukaryota</taxon>
        <taxon>Metazoa</taxon>
        <taxon>Ecdysozoa</taxon>
        <taxon>Nematoda</taxon>
        <taxon>Chromadorea</taxon>
        <taxon>Rhabditida</taxon>
        <taxon>Rhabditina</taxon>
        <taxon>Rhabditomorpha</taxon>
        <taxon>Rhabditoidea</taxon>
        <taxon>Rhabditidae</taxon>
        <taxon>Peloderinae</taxon>
        <taxon>Caenorhabditis</taxon>
    </lineage>
</organism>
<accession>A0A9P1IR30</accession>
<evidence type="ECO:0000313" key="3">
    <source>
        <dbReference type="Proteomes" id="UP001152747"/>
    </source>
</evidence>
<dbReference type="InterPro" id="IPR018817">
    <property type="entry name" value="7TM_GPCR_serpentine_rcpt_Srz"/>
</dbReference>
<dbReference type="EMBL" id="CANHGI010000005">
    <property type="protein sequence ID" value="CAI5450485.1"/>
    <property type="molecule type" value="Genomic_DNA"/>
</dbReference>
<dbReference type="Pfam" id="PF10325">
    <property type="entry name" value="7TM_GPCR_Srz"/>
    <property type="match status" value="1"/>
</dbReference>
<sequence length="185" mass="21572">MLINRKSIDKSTTPRDNSVTTHRNEWSIVNSAVYIALDALVIFSSIFYICILISVRSITRSSNFMKTRPEKVIIYQTLILIIVKLLFIPLLIWLFFYDEVGYDDSFYEIINTIYYSSFFIDILTTPIVFQITYIFCNKTNLEVLKKMNFRKLKTWSIVCCGYTSSNSVDQSHSNLYILSEGSTRN</sequence>
<keyword evidence="1" id="KW-0472">Membrane</keyword>
<dbReference type="OrthoDB" id="5859983at2759"/>
<feature type="transmembrane region" description="Helical" evidence="1">
    <location>
        <begin position="32"/>
        <end position="53"/>
    </location>
</feature>
<feature type="transmembrane region" description="Helical" evidence="1">
    <location>
        <begin position="116"/>
        <end position="136"/>
    </location>
</feature>
<dbReference type="PANTHER" id="PTHR31720:SF12">
    <property type="entry name" value="SERPENTINE RECEPTOR, CLASS T-RELATED"/>
    <property type="match status" value="1"/>
</dbReference>
<comment type="caution">
    <text evidence="2">The sequence shown here is derived from an EMBL/GenBank/DDBJ whole genome shotgun (WGS) entry which is preliminary data.</text>
</comment>
<feature type="transmembrane region" description="Helical" evidence="1">
    <location>
        <begin position="73"/>
        <end position="96"/>
    </location>
</feature>
<gene>
    <name evidence="2" type="ORF">CAMP_LOCUS13122</name>
</gene>
<evidence type="ECO:0000256" key="1">
    <source>
        <dbReference type="SAM" id="Phobius"/>
    </source>
</evidence>
<dbReference type="Proteomes" id="UP001152747">
    <property type="component" value="Unassembled WGS sequence"/>
</dbReference>
<keyword evidence="1" id="KW-1133">Transmembrane helix</keyword>